<feature type="non-terminal residue" evidence="1">
    <location>
        <position position="1"/>
    </location>
</feature>
<name>A0A0T5Z1Y6_9GAMM</name>
<accession>A0A0T5Z1Y6</accession>
<evidence type="ECO:0000313" key="1">
    <source>
        <dbReference type="EMBL" id="KRT56873.1"/>
    </source>
</evidence>
<evidence type="ECO:0000313" key="2">
    <source>
        <dbReference type="Proteomes" id="UP000051276"/>
    </source>
</evidence>
<gene>
    <name evidence="1" type="ORF">Ga0076813_10503</name>
</gene>
<dbReference type="EMBL" id="LMXI01000644">
    <property type="protein sequence ID" value="KRT56873.1"/>
    <property type="molecule type" value="Genomic_DNA"/>
</dbReference>
<sequence>LRSIQKRTSLIKSFFRMSDTKYILASSKIDCQYFRND</sequence>
<dbReference type="Proteomes" id="UP000051276">
    <property type="component" value="Unassembled WGS sequence"/>
</dbReference>
<reference evidence="1 2" key="1">
    <citation type="submission" date="2015-11" db="EMBL/GenBank/DDBJ databases">
        <title>The genome of Candidatus Endoriftia persephone in Ridgeia piscesae and population structure of the North Eastern Pacific vestimentiferan symbionts.</title>
        <authorList>
            <person name="Perez M."/>
            <person name="Juniper K.S."/>
        </authorList>
    </citation>
    <scope>NUCLEOTIDE SEQUENCE [LARGE SCALE GENOMIC DNA]</scope>
    <source>
        <strain evidence="1">Ind10</strain>
    </source>
</reference>
<dbReference type="AlphaFoldDB" id="A0A0T5Z1Y6"/>
<protein>
    <submittedName>
        <fullName evidence="1">Uncharacterized protein</fullName>
    </submittedName>
</protein>
<comment type="caution">
    <text evidence="1">The sequence shown here is derived from an EMBL/GenBank/DDBJ whole genome shotgun (WGS) entry which is preliminary data.</text>
</comment>
<organism evidence="1 2">
    <name type="scientific">endosymbiont of Ridgeia piscesae</name>
    <dbReference type="NCBI Taxonomy" id="54398"/>
    <lineage>
        <taxon>Bacteria</taxon>
        <taxon>Pseudomonadati</taxon>
        <taxon>Pseudomonadota</taxon>
        <taxon>Gammaproteobacteria</taxon>
        <taxon>sulfur-oxidizing symbionts</taxon>
    </lineage>
</organism>
<proteinExistence type="predicted"/>